<feature type="compositionally biased region" description="Basic and acidic residues" evidence="1">
    <location>
        <begin position="174"/>
        <end position="197"/>
    </location>
</feature>
<comment type="caution">
    <text evidence="2">The sequence shown here is derived from an EMBL/GenBank/DDBJ whole genome shotgun (WGS) entry which is preliminary data.</text>
</comment>
<feature type="region of interest" description="Disordered" evidence="1">
    <location>
        <begin position="63"/>
        <end position="221"/>
    </location>
</feature>
<evidence type="ECO:0000313" key="3">
    <source>
        <dbReference type="Proteomes" id="UP001293593"/>
    </source>
</evidence>
<name>A0AAE1JWR9_9FABA</name>
<evidence type="ECO:0000256" key="1">
    <source>
        <dbReference type="SAM" id="MobiDB-lite"/>
    </source>
</evidence>
<dbReference type="EMBL" id="JAWXYG010000004">
    <property type="protein sequence ID" value="KAK4275807.1"/>
    <property type="molecule type" value="Genomic_DNA"/>
</dbReference>
<keyword evidence="3" id="KW-1185">Reference proteome</keyword>
<dbReference type="AlphaFoldDB" id="A0AAE1JWR9"/>
<evidence type="ECO:0000313" key="2">
    <source>
        <dbReference type="EMBL" id="KAK4275807.1"/>
    </source>
</evidence>
<proteinExistence type="predicted"/>
<sequence>MMMFQRTIRGMVDVPLGKMVKHIKSQGSKRKKGKKNKPVLDDKKKAENDVDILKMVRQINLDNLGMPAKFESSNGDEDSLSKKMQKDLAHAMTKKGKSGEETPVQVPKRRRSSSTPRSLRLSSGTSKASLTVSEDSPEAKLPSDADLIPDTDSKTKQRRKVKGSKPHLSSSLKRKAEVSDSHHDDEAYESDKHDLKSPKKLKKNDKASSSNAKSDNICICN</sequence>
<feature type="region of interest" description="Disordered" evidence="1">
    <location>
        <begin position="23"/>
        <end position="48"/>
    </location>
</feature>
<feature type="compositionally biased region" description="Low complexity" evidence="1">
    <location>
        <begin position="113"/>
        <end position="126"/>
    </location>
</feature>
<gene>
    <name evidence="2" type="ORF">QN277_018828</name>
</gene>
<reference evidence="2" key="1">
    <citation type="submission" date="2023-10" db="EMBL/GenBank/DDBJ databases">
        <title>Chromosome-level genome of the transformable northern wattle, Acacia crassicarpa.</title>
        <authorList>
            <person name="Massaro I."/>
            <person name="Sinha N.R."/>
            <person name="Poethig S."/>
            <person name="Leichty A.R."/>
        </authorList>
    </citation>
    <scope>NUCLEOTIDE SEQUENCE</scope>
    <source>
        <strain evidence="2">Acra3RX</strain>
        <tissue evidence="2">Leaf</tissue>
    </source>
</reference>
<feature type="compositionally biased region" description="Basic residues" evidence="1">
    <location>
        <begin position="156"/>
        <end position="165"/>
    </location>
</feature>
<feature type="compositionally biased region" description="Basic and acidic residues" evidence="1">
    <location>
        <begin position="79"/>
        <end position="89"/>
    </location>
</feature>
<accession>A0AAE1JWR9</accession>
<dbReference type="Proteomes" id="UP001293593">
    <property type="component" value="Unassembled WGS sequence"/>
</dbReference>
<protein>
    <submittedName>
        <fullName evidence="2">Uncharacterized protein</fullName>
    </submittedName>
</protein>
<feature type="compositionally biased region" description="Basic residues" evidence="1">
    <location>
        <begin position="23"/>
        <end position="37"/>
    </location>
</feature>
<feature type="compositionally biased region" description="Basic and acidic residues" evidence="1">
    <location>
        <begin position="38"/>
        <end position="48"/>
    </location>
</feature>
<organism evidence="2 3">
    <name type="scientific">Acacia crassicarpa</name>
    <name type="common">northern wattle</name>
    <dbReference type="NCBI Taxonomy" id="499986"/>
    <lineage>
        <taxon>Eukaryota</taxon>
        <taxon>Viridiplantae</taxon>
        <taxon>Streptophyta</taxon>
        <taxon>Embryophyta</taxon>
        <taxon>Tracheophyta</taxon>
        <taxon>Spermatophyta</taxon>
        <taxon>Magnoliopsida</taxon>
        <taxon>eudicotyledons</taxon>
        <taxon>Gunneridae</taxon>
        <taxon>Pentapetalae</taxon>
        <taxon>rosids</taxon>
        <taxon>fabids</taxon>
        <taxon>Fabales</taxon>
        <taxon>Fabaceae</taxon>
        <taxon>Caesalpinioideae</taxon>
        <taxon>mimosoid clade</taxon>
        <taxon>Acacieae</taxon>
        <taxon>Acacia</taxon>
    </lineage>
</organism>